<accession>A0A841K8G5</accession>
<comment type="caution">
    <text evidence="3">The sequence shown here is derived from an EMBL/GenBank/DDBJ whole genome shotgun (WGS) entry which is preliminary data.</text>
</comment>
<dbReference type="GO" id="GO:0003677">
    <property type="term" value="F:DNA binding"/>
    <property type="evidence" value="ECO:0007669"/>
    <property type="project" value="InterPro"/>
</dbReference>
<dbReference type="EMBL" id="JACHEH010000002">
    <property type="protein sequence ID" value="MBB6167154.1"/>
    <property type="molecule type" value="Genomic_DNA"/>
</dbReference>
<reference evidence="3 4" key="1">
    <citation type="submission" date="2020-08" db="EMBL/GenBank/DDBJ databases">
        <title>Genomic Encyclopedia of Type Strains, Phase IV (KMG-IV): sequencing the most valuable type-strain genomes for metagenomic binning, comparative biology and taxonomic classification.</title>
        <authorList>
            <person name="Goeker M."/>
        </authorList>
    </citation>
    <scope>NUCLEOTIDE SEQUENCE [LARGE SCALE GENOMIC DNA]</scope>
    <source>
        <strain evidence="3 4">DSM 101465</strain>
    </source>
</reference>
<evidence type="ECO:0000313" key="4">
    <source>
        <dbReference type="Proteomes" id="UP000588017"/>
    </source>
</evidence>
<dbReference type="CDD" id="cd06462">
    <property type="entry name" value="Peptidase_S24_S26"/>
    <property type="match status" value="1"/>
</dbReference>
<keyword evidence="4" id="KW-1185">Reference proteome</keyword>
<organism evidence="3 4">
    <name type="scientific">Chelatococcus composti</name>
    <dbReference type="NCBI Taxonomy" id="1743235"/>
    <lineage>
        <taxon>Bacteria</taxon>
        <taxon>Pseudomonadati</taxon>
        <taxon>Pseudomonadota</taxon>
        <taxon>Alphaproteobacteria</taxon>
        <taxon>Hyphomicrobiales</taxon>
        <taxon>Chelatococcaceae</taxon>
        <taxon>Chelatococcus</taxon>
    </lineage>
</organism>
<dbReference type="Gene3D" id="1.10.260.40">
    <property type="entry name" value="lambda repressor-like DNA-binding domains"/>
    <property type="match status" value="1"/>
</dbReference>
<dbReference type="Pfam" id="PF01381">
    <property type="entry name" value="HTH_3"/>
    <property type="match status" value="1"/>
</dbReference>
<evidence type="ECO:0000256" key="1">
    <source>
        <dbReference type="SAM" id="MobiDB-lite"/>
    </source>
</evidence>
<dbReference type="AlphaFoldDB" id="A0A841K8G5"/>
<dbReference type="InterPro" id="IPR010982">
    <property type="entry name" value="Lambda_DNA-bd_dom_sf"/>
</dbReference>
<gene>
    <name evidence="3" type="ORF">HNQ73_000772</name>
</gene>
<dbReference type="Gene3D" id="2.10.109.10">
    <property type="entry name" value="Umud Fragment, subunit A"/>
    <property type="match status" value="1"/>
</dbReference>
<proteinExistence type="predicted"/>
<dbReference type="SUPFAM" id="SSF47413">
    <property type="entry name" value="lambda repressor-like DNA-binding domains"/>
    <property type="match status" value="1"/>
</dbReference>
<evidence type="ECO:0000313" key="3">
    <source>
        <dbReference type="EMBL" id="MBB6167154.1"/>
    </source>
</evidence>
<dbReference type="InterPro" id="IPR001387">
    <property type="entry name" value="Cro/C1-type_HTH"/>
</dbReference>
<name>A0A841K8G5_9HYPH</name>
<dbReference type="Proteomes" id="UP000588017">
    <property type="component" value="Unassembled WGS sequence"/>
</dbReference>
<sequence>MAPHIPQNGKHRQAKIPQLGKRQMQRKVGIVPNMGNNLKKIRTSLNWTLDRAAEAMGVSRSQYIKLERGERRLTSDYISSAARAFGVSEADIISTRKTVPLVGYVGAGALTYIFGEGQGPFDEVDAPEGATEDTVAVEIRGDSLGTFFDQWLVFYDDVHDPPTPNMIGRLCVVMLADGRQLIKKLMRGSIPGRYTLLSQFEPPMYDVEVVWAALVKQMVPR</sequence>
<dbReference type="SMART" id="SM00530">
    <property type="entry name" value="HTH_XRE"/>
    <property type="match status" value="1"/>
</dbReference>
<dbReference type="RefSeq" id="WP_244649863.1">
    <property type="nucleotide sequence ID" value="NZ_BMHX01000002.1"/>
</dbReference>
<feature type="domain" description="HTH cro/C1-type" evidence="2">
    <location>
        <begin position="38"/>
        <end position="92"/>
    </location>
</feature>
<evidence type="ECO:0000259" key="2">
    <source>
        <dbReference type="PROSITE" id="PS50943"/>
    </source>
</evidence>
<dbReference type="PROSITE" id="PS50943">
    <property type="entry name" value="HTH_CROC1"/>
    <property type="match status" value="1"/>
</dbReference>
<feature type="region of interest" description="Disordered" evidence="1">
    <location>
        <begin position="1"/>
        <end position="22"/>
    </location>
</feature>
<dbReference type="CDD" id="cd00093">
    <property type="entry name" value="HTH_XRE"/>
    <property type="match status" value="1"/>
</dbReference>
<protein>
    <submittedName>
        <fullName evidence="3">Transcriptional regulator with XRE-family HTH domain</fullName>
    </submittedName>
</protein>